<dbReference type="EMBL" id="JMPR01000028">
    <property type="protein sequence ID" value="KFD19800.1"/>
    <property type="molecule type" value="Genomic_DNA"/>
</dbReference>
<keyword evidence="2" id="KW-1185">Reference proteome</keyword>
<evidence type="ECO:0000313" key="1">
    <source>
        <dbReference type="EMBL" id="KFD19800.1"/>
    </source>
</evidence>
<gene>
    <name evidence="1" type="ORF">GTPT_1732</name>
</gene>
<comment type="caution">
    <text evidence="1">The sequence shown here is derived from an EMBL/GenBank/DDBJ whole genome shotgun (WGS) entry which is preliminary data.</text>
</comment>
<dbReference type="AlphaFoldDB" id="A0A085JH54"/>
<reference evidence="1 2" key="1">
    <citation type="submission" date="2014-05" db="EMBL/GenBank/DDBJ databases">
        <title>ATOL: Assembling a taxonomically balanced genome-scale reconstruction of the evolutionary history of the Enterobacteriaceae.</title>
        <authorList>
            <person name="Plunkett G.III."/>
            <person name="Neeno-Eckwall E.C."/>
            <person name="Glasner J.D."/>
            <person name="Perna N.T."/>
        </authorList>
    </citation>
    <scope>NUCLEOTIDE SEQUENCE [LARGE SCALE GENOMIC DNA]</scope>
    <source>
        <strain evidence="1 2">ATCC 33301</strain>
    </source>
</reference>
<evidence type="ECO:0000313" key="2">
    <source>
        <dbReference type="Proteomes" id="UP000028602"/>
    </source>
</evidence>
<name>A0A085JH54_9GAMM</name>
<dbReference type="RefSeq" id="WP_025903358.1">
    <property type="nucleotide sequence ID" value="NZ_ATMJ01000020.1"/>
</dbReference>
<protein>
    <submittedName>
        <fullName evidence="1">Uncharacterized protein</fullName>
    </submittedName>
</protein>
<proteinExistence type="predicted"/>
<sequence>MKMNPIFTRKLKGLWTEWIASGVLTQAGAALEGNYSGSYSQVMSAEPADEACRYDTEKPR</sequence>
<dbReference type="OrthoDB" id="6556249at2"/>
<dbReference type="Proteomes" id="UP000028602">
    <property type="component" value="Unassembled WGS sequence"/>
</dbReference>
<organism evidence="1 2">
    <name type="scientific">Tatumella ptyseos ATCC 33301</name>
    <dbReference type="NCBI Taxonomy" id="1005995"/>
    <lineage>
        <taxon>Bacteria</taxon>
        <taxon>Pseudomonadati</taxon>
        <taxon>Pseudomonadota</taxon>
        <taxon>Gammaproteobacteria</taxon>
        <taxon>Enterobacterales</taxon>
        <taxon>Erwiniaceae</taxon>
        <taxon>Tatumella</taxon>
    </lineage>
</organism>
<accession>A0A085JH54</accession>